<evidence type="ECO:0000256" key="1">
    <source>
        <dbReference type="ARBA" id="ARBA00004442"/>
    </source>
</evidence>
<reference evidence="9 10" key="2">
    <citation type="submission" date="2020-04" db="EMBL/GenBank/DDBJ databases">
        <title>Complete genome sequence of Alteromonas pelagimontana 5.12T.</title>
        <authorList>
            <person name="Sinha R.K."/>
            <person name="Krishnan K.P."/>
            <person name="Kurian J.P."/>
        </authorList>
    </citation>
    <scope>NUCLEOTIDE SEQUENCE [LARGE SCALE GENOMIC DNA]</scope>
    <source>
        <strain evidence="9 10">5.12</strain>
    </source>
</reference>
<dbReference type="GO" id="GO:0009279">
    <property type="term" value="C:cell outer membrane"/>
    <property type="evidence" value="ECO:0007669"/>
    <property type="project" value="UniProtKB-SubCell"/>
</dbReference>
<feature type="chain" id="PRO_5028838635" evidence="6">
    <location>
        <begin position="26"/>
        <end position="988"/>
    </location>
</feature>
<dbReference type="Proteomes" id="UP000219285">
    <property type="component" value="Chromosome"/>
</dbReference>
<evidence type="ECO:0000256" key="3">
    <source>
        <dbReference type="ARBA" id="ARBA00023237"/>
    </source>
</evidence>
<dbReference type="Gene3D" id="3.55.50.30">
    <property type="match status" value="1"/>
</dbReference>
<dbReference type="AlphaFoldDB" id="A0A6M4MEX6"/>
<comment type="subcellular location">
    <subcellularLocation>
        <location evidence="1 4">Cell outer membrane</location>
    </subcellularLocation>
</comment>
<dbReference type="Gene3D" id="2.40.170.20">
    <property type="entry name" value="TonB-dependent receptor, beta-barrel domain"/>
    <property type="match status" value="1"/>
</dbReference>
<keyword evidence="10" id="KW-1185">Reference proteome</keyword>
<gene>
    <name evidence="9" type="ORF">CA267_008005</name>
</gene>
<dbReference type="PANTHER" id="PTHR40980:SF3">
    <property type="entry name" value="TONB-DEPENDENT RECEPTOR-LIKE BETA-BARREL DOMAIN-CONTAINING PROTEIN"/>
    <property type="match status" value="1"/>
</dbReference>
<keyword evidence="2 4" id="KW-0472">Membrane</keyword>
<dbReference type="InterPro" id="IPR036942">
    <property type="entry name" value="Beta-barrel_TonB_sf"/>
</dbReference>
<feature type="region of interest" description="Disordered" evidence="5">
    <location>
        <begin position="104"/>
        <end position="124"/>
    </location>
</feature>
<evidence type="ECO:0000313" key="10">
    <source>
        <dbReference type="Proteomes" id="UP000219285"/>
    </source>
</evidence>
<dbReference type="Pfam" id="PF00593">
    <property type="entry name" value="TonB_dep_Rec_b-barrel"/>
    <property type="match status" value="1"/>
</dbReference>
<organism evidence="9 10">
    <name type="scientific">Alteromonas pelagimontana</name>
    <dbReference type="NCBI Taxonomy" id="1858656"/>
    <lineage>
        <taxon>Bacteria</taxon>
        <taxon>Pseudomonadati</taxon>
        <taxon>Pseudomonadota</taxon>
        <taxon>Gammaproteobacteria</taxon>
        <taxon>Alteromonadales</taxon>
        <taxon>Alteromonadaceae</taxon>
        <taxon>Alteromonas/Salinimonas group</taxon>
        <taxon>Alteromonas</taxon>
    </lineage>
</organism>
<feature type="domain" description="TonB-dependent receptor plug" evidence="8">
    <location>
        <begin position="153"/>
        <end position="262"/>
    </location>
</feature>
<evidence type="ECO:0000256" key="2">
    <source>
        <dbReference type="ARBA" id="ARBA00023136"/>
    </source>
</evidence>
<evidence type="ECO:0000313" key="9">
    <source>
        <dbReference type="EMBL" id="QJR80726.1"/>
    </source>
</evidence>
<evidence type="ECO:0000256" key="6">
    <source>
        <dbReference type="SAM" id="SignalP"/>
    </source>
</evidence>
<dbReference type="PANTHER" id="PTHR40980">
    <property type="entry name" value="PLUG DOMAIN-CONTAINING PROTEIN"/>
    <property type="match status" value="1"/>
</dbReference>
<reference evidence="10" key="1">
    <citation type="submission" date="2014-12" db="EMBL/GenBank/DDBJ databases">
        <title>Complete genome sequence of a multi-drug resistant Klebsiella pneumoniae.</title>
        <authorList>
            <person name="Hua X."/>
            <person name="Chen Q."/>
            <person name="Li X."/>
            <person name="Feng Y."/>
            <person name="Ruan Z."/>
            <person name="Yu Y."/>
        </authorList>
    </citation>
    <scope>NUCLEOTIDE SEQUENCE [LARGE SCALE GENOMIC DNA]</scope>
    <source>
        <strain evidence="10">5.12</strain>
    </source>
</reference>
<dbReference type="InterPro" id="IPR012910">
    <property type="entry name" value="Plug_dom"/>
</dbReference>
<dbReference type="Pfam" id="PF07715">
    <property type="entry name" value="Plug"/>
    <property type="match status" value="1"/>
</dbReference>
<dbReference type="InterPro" id="IPR000531">
    <property type="entry name" value="Beta-barrel_TonB"/>
</dbReference>
<evidence type="ECO:0000259" key="8">
    <source>
        <dbReference type="Pfam" id="PF07715"/>
    </source>
</evidence>
<evidence type="ECO:0000259" key="7">
    <source>
        <dbReference type="Pfam" id="PF00593"/>
    </source>
</evidence>
<evidence type="ECO:0000256" key="5">
    <source>
        <dbReference type="SAM" id="MobiDB-lite"/>
    </source>
</evidence>
<sequence length="988" mass="110784">MHCRCSKARRLVLIFLLQVVPFANAQQDSALDIAFEAQPLSNALNAFSRATGQTILYDPAVTASYFSTAVKGSFTQRKLILQILVQSPLCADKVKEGWLVSDCPQNEKSASEPPSTNPNPINKKQKVPFEIEVTGFRSSLMQAREIKRLAMISQDAILAEDIADFPDLNLADSLQRVPGISITREAGEGRQISLRGLGPDFTRVIVNGMEAMGMTSSPMDARGAVSRTRAFDFNIFASELFNRIDVKKSYSADQEEGGIGGTVWLQTPQPFDYEGFQSALTYRQAYNSNSNESDPRVVAMISNRSDNIGALFSVAYSERHTTEYGTNTTRWRQEKKQLVGQQNPELALILSEGELWFPRGHRYSLWNNQQSRLGMTTSLQYRPLEQFSLTLNGIYSRLQNRLDEHHLAVKDNDLVSSVEWTEINGDKEVTYAHYQNATWRAETREDENRSVFYQFSGEANWKITPDLSLNLLIGNSSSDYSQPKVNKVNIWAENVDIMTDFRQDRFYGLSTSPGFDTTSIEGFEVKDLYFQENYMTSNFDNIKLSLEHSVDNHNRWTVGVNQKTFANTGHDRFQGDFPTNGSTPQNEGIVTLSPATADVFYGHPDIAWRQGNLAAIQAFYGLENYQLGDEYIIDASNFKVTEETLAAYGLYDWDTNLAGQPFLVSAGLRYFQTQLTSAGLSKGVPTEISRDYADWLPSLNMVYEFSDDFLWRMGVSENITRPSIRSLSFSADVSQASRNEGEIGSVWVGNPDLAPFESVNFDTALEGYFSENGIISLALFYKKIDNFIVEQAQPVVYASLGLPEALLQAGDSIYDVFNVTTPQNSDSSTVKGFEIAFSRDFDFLPAPFNQLGMVANYTWANGNTLYRNVENSGKDRIKTFAGLSKSSYNLTFYYEAERWAARISSAYRSDYILSVQAGNADQDEAGYHDTAYVDASAYYQISDDIKITAEGLNLTNVREELYSDSNDRAYNTTTSGRTFLLGISVQLQ</sequence>
<keyword evidence="9" id="KW-0675">Receptor</keyword>
<dbReference type="InterPro" id="IPR010104">
    <property type="entry name" value="TonB_rcpt_bac"/>
</dbReference>
<dbReference type="InterPro" id="IPR037066">
    <property type="entry name" value="Plug_dom_sf"/>
</dbReference>
<dbReference type="EMBL" id="CP052766">
    <property type="protein sequence ID" value="QJR80726.1"/>
    <property type="molecule type" value="Genomic_DNA"/>
</dbReference>
<feature type="domain" description="TonB-dependent receptor-like beta-barrel" evidence="7">
    <location>
        <begin position="500"/>
        <end position="954"/>
    </location>
</feature>
<dbReference type="NCBIfam" id="TIGR01782">
    <property type="entry name" value="TonB-Xanth-Caul"/>
    <property type="match status" value="1"/>
</dbReference>
<protein>
    <submittedName>
        <fullName evidence="9">TonB-dependent receptor</fullName>
    </submittedName>
</protein>
<dbReference type="Gene3D" id="2.170.130.10">
    <property type="entry name" value="TonB-dependent receptor, plug domain"/>
    <property type="match status" value="1"/>
</dbReference>
<keyword evidence="6" id="KW-0732">Signal</keyword>
<feature type="signal peptide" evidence="6">
    <location>
        <begin position="1"/>
        <end position="25"/>
    </location>
</feature>
<keyword evidence="3" id="KW-0998">Cell outer membrane</keyword>
<feature type="compositionally biased region" description="Polar residues" evidence="5">
    <location>
        <begin position="104"/>
        <end position="122"/>
    </location>
</feature>
<name>A0A6M4MEX6_9ALTE</name>
<proteinExistence type="inferred from homology"/>
<dbReference type="KEGG" id="apel:CA267_008005"/>
<dbReference type="SUPFAM" id="SSF56935">
    <property type="entry name" value="Porins"/>
    <property type="match status" value="1"/>
</dbReference>
<dbReference type="OrthoDB" id="8727862at2"/>
<accession>A0A6M4MEX6</accession>
<comment type="similarity">
    <text evidence="4">Belongs to the TonB-dependent receptor family.</text>
</comment>
<evidence type="ECO:0000256" key="4">
    <source>
        <dbReference type="RuleBase" id="RU003357"/>
    </source>
</evidence>
<keyword evidence="4" id="KW-0798">TonB box</keyword>
<dbReference type="CDD" id="cd01347">
    <property type="entry name" value="ligand_gated_channel"/>
    <property type="match status" value="1"/>
</dbReference>